<organism evidence="2 3">
    <name type="scientific">Adhaeribacter rhizoryzae</name>
    <dbReference type="NCBI Taxonomy" id="2607907"/>
    <lineage>
        <taxon>Bacteria</taxon>
        <taxon>Pseudomonadati</taxon>
        <taxon>Bacteroidota</taxon>
        <taxon>Cytophagia</taxon>
        <taxon>Cytophagales</taxon>
        <taxon>Hymenobacteraceae</taxon>
        <taxon>Adhaeribacter</taxon>
    </lineage>
</organism>
<name>A0A5M6DH86_9BACT</name>
<dbReference type="GO" id="GO:0005975">
    <property type="term" value="P:carbohydrate metabolic process"/>
    <property type="evidence" value="ECO:0007669"/>
    <property type="project" value="InterPro"/>
</dbReference>
<sequence length="776" mass="89088">MPKFSALLFCLLLIYLILPNAGKAQLPNLNQYNIIWDSQSKNSGESMPCGGGDIGLNVWVENGEILFYLSRSGAFDENNLFPKLGRVRLNLQPNPFAAGAKFRQELKLKEGYVEITGGEGKQATVVKIWVDVFRPVVNLEVNSSQPVQAVANYENWRTQDRELLAGEKFATSLKWSKLKAINYKDEVQPAGNEILFYHRNRDSTVFDLTVNQQQLRKVKNQLFNPLQNLTYGGLMRGQQMVYAGIATGKYSQADFIAYKLKSKAPARNHQVQIFLHVDQAKTLADWQNGLQQIIKKAEAGEKSAFKNTRNWWRQYWERSYVFINTDKKNATDASWQVGRNYQLFRYMLGCNAYGKYPTKFNGGLFTYDPIFVDAKYPFGPDHRQWGGGTFTAQNQRLVYWPMLKSGDFNLMPPQLEFYRRLLPNAELRTKTYWNHDGASYTEQIENFGLPNFAEYGLDRPAGFDPGLEHNAWLEYHWDTALEICLMVLDLERFTQQDITQYLPLLESCVTFFDQHYQYLAGKRGAKKLDQNGHLVFYPGTAAETFKMTNNSAPTIAGMQTVLTRLLELPATYASADKRIQWQAMLKRIPPLSFREMQGHKTIAPAKTWERMQNVEIPQLYPVFPYGMYGIGKPDLEVAINTWKYDTDAIKNRNYTSWHQDNIFCARLGLTDEAAAISIQKLQDSGRRFPAFWGPGHDYVPDHNWGGSGMIGVQEMLMQTDNRKIYLLPAWPKDWNAEFKLHAPYQTVVSGKVVNGKLINLEVSPKERRQDIILPQE</sequence>
<comment type="caution">
    <text evidence="2">The sequence shown here is derived from an EMBL/GenBank/DDBJ whole genome shotgun (WGS) entry which is preliminary data.</text>
</comment>
<dbReference type="InterPro" id="IPR008928">
    <property type="entry name" value="6-hairpin_glycosidase_sf"/>
</dbReference>
<gene>
    <name evidence="2" type="ORF">F0145_10695</name>
</gene>
<dbReference type="SUPFAM" id="SSF48208">
    <property type="entry name" value="Six-hairpin glycosidases"/>
    <property type="match status" value="1"/>
</dbReference>
<feature type="domain" description="DUF5703" evidence="1">
    <location>
        <begin position="35"/>
        <end position="321"/>
    </location>
</feature>
<evidence type="ECO:0000259" key="1">
    <source>
        <dbReference type="Pfam" id="PF18961"/>
    </source>
</evidence>
<evidence type="ECO:0000313" key="2">
    <source>
        <dbReference type="EMBL" id="KAA5546793.1"/>
    </source>
</evidence>
<proteinExistence type="predicted"/>
<dbReference type="AlphaFoldDB" id="A0A5M6DH86"/>
<accession>A0A5M6DH86</accession>
<dbReference type="Pfam" id="PF18961">
    <property type="entry name" value="DUF5703_N"/>
    <property type="match status" value="1"/>
</dbReference>
<evidence type="ECO:0000313" key="3">
    <source>
        <dbReference type="Proteomes" id="UP000323426"/>
    </source>
</evidence>
<dbReference type="Proteomes" id="UP000323426">
    <property type="component" value="Unassembled WGS sequence"/>
</dbReference>
<protein>
    <recommendedName>
        <fullName evidence="1">DUF5703 domain-containing protein</fullName>
    </recommendedName>
</protein>
<reference evidence="2 3" key="1">
    <citation type="submission" date="2019-09" db="EMBL/GenBank/DDBJ databases">
        <title>Genome sequence and assembly of Adhaeribacter sp.</title>
        <authorList>
            <person name="Chhetri G."/>
        </authorList>
    </citation>
    <scope>NUCLEOTIDE SEQUENCE [LARGE SCALE GENOMIC DNA]</scope>
    <source>
        <strain evidence="2 3">DK36</strain>
    </source>
</reference>
<dbReference type="EMBL" id="VWSF01000006">
    <property type="protein sequence ID" value="KAA5546793.1"/>
    <property type="molecule type" value="Genomic_DNA"/>
</dbReference>
<dbReference type="InterPro" id="IPR043757">
    <property type="entry name" value="DUF5703_N"/>
</dbReference>
<dbReference type="RefSeq" id="WP_150088394.1">
    <property type="nucleotide sequence ID" value="NZ_VWSF01000006.1"/>
</dbReference>
<dbReference type="Gene3D" id="1.50.10.10">
    <property type="match status" value="1"/>
</dbReference>
<dbReference type="InterPro" id="IPR012341">
    <property type="entry name" value="6hp_glycosidase-like_sf"/>
</dbReference>
<keyword evidence="3" id="KW-1185">Reference proteome</keyword>